<protein>
    <submittedName>
        <fullName evidence="2">Uncharacterized protein</fullName>
    </submittedName>
</protein>
<dbReference type="EMBL" id="BPWL01000001">
    <property type="protein sequence ID" value="GJJ06155.1"/>
    <property type="molecule type" value="Genomic_DNA"/>
</dbReference>
<gene>
    <name evidence="2" type="ORF">Clacol_000344</name>
</gene>
<keyword evidence="1" id="KW-0812">Transmembrane</keyword>
<evidence type="ECO:0000313" key="2">
    <source>
        <dbReference type="EMBL" id="GJJ06155.1"/>
    </source>
</evidence>
<comment type="caution">
    <text evidence="2">The sequence shown here is derived from an EMBL/GenBank/DDBJ whole genome shotgun (WGS) entry which is preliminary data.</text>
</comment>
<feature type="transmembrane region" description="Helical" evidence="1">
    <location>
        <begin position="37"/>
        <end position="63"/>
    </location>
</feature>
<proteinExistence type="predicted"/>
<organism evidence="2 3">
    <name type="scientific">Clathrus columnatus</name>
    <dbReference type="NCBI Taxonomy" id="1419009"/>
    <lineage>
        <taxon>Eukaryota</taxon>
        <taxon>Fungi</taxon>
        <taxon>Dikarya</taxon>
        <taxon>Basidiomycota</taxon>
        <taxon>Agaricomycotina</taxon>
        <taxon>Agaricomycetes</taxon>
        <taxon>Phallomycetidae</taxon>
        <taxon>Phallales</taxon>
        <taxon>Clathraceae</taxon>
        <taxon>Clathrus</taxon>
    </lineage>
</organism>
<dbReference type="Proteomes" id="UP001050691">
    <property type="component" value="Unassembled WGS sequence"/>
</dbReference>
<evidence type="ECO:0000313" key="3">
    <source>
        <dbReference type="Proteomes" id="UP001050691"/>
    </source>
</evidence>
<evidence type="ECO:0000256" key="1">
    <source>
        <dbReference type="SAM" id="Phobius"/>
    </source>
</evidence>
<dbReference type="AlphaFoldDB" id="A0AAV4ZZI7"/>
<sequence length="186" mass="20692">MRTYALCRGYQPMTVALSITFLVLVAIQIYYLSSILFLIRNIAIVVLDILAFTGVSYQVLGSWKSKRSFQSGENLTMALFRQGVVRFSFVLLLTNATTFLIFFGPAPVANPVSSIENVLSVLLICEHTIDLRRRGTRASVADQSGENLPTSSFQNNPAQPLRPIAERLHESIEMGEIYDLTDVDNA</sequence>
<reference evidence="2" key="1">
    <citation type="submission" date="2021-10" db="EMBL/GenBank/DDBJ databases">
        <title>De novo Genome Assembly of Clathrus columnatus (Basidiomycota, Fungi) Using Illumina and Nanopore Sequence Data.</title>
        <authorList>
            <person name="Ogiso-Tanaka E."/>
            <person name="Itagaki H."/>
            <person name="Hosoya T."/>
            <person name="Hosaka K."/>
        </authorList>
    </citation>
    <scope>NUCLEOTIDE SEQUENCE</scope>
    <source>
        <strain evidence="2">MO-923</strain>
    </source>
</reference>
<feature type="transmembrane region" description="Helical" evidence="1">
    <location>
        <begin position="12"/>
        <end position="31"/>
    </location>
</feature>
<keyword evidence="1" id="KW-0472">Membrane</keyword>
<keyword evidence="3" id="KW-1185">Reference proteome</keyword>
<keyword evidence="1" id="KW-1133">Transmembrane helix</keyword>
<name>A0AAV4ZZI7_9AGAM</name>
<accession>A0AAV4ZZI7</accession>
<feature type="transmembrane region" description="Helical" evidence="1">
    <location>
        <begin position="84"/>
        <end position="104"/>
    </location>
</feature>